<dbReference type="GO" id="GO:0031931">
    <property type="term" value="C:TORC1 complex"/>
    <property type="evidence" value="ECO:0007669"/>
    <property type="project" value="TreeGrafter"/>
</dbReference>
<keyword evidence="1" id="KW-1133">Transmembrane helix</keyword>
<reference evidence="3 4" key="1">
    <citation type="journal article" date="2020" name="bioRxiv">
        <title>Sequence and annotation of 42 cannabis genomes reveals extensive copy number variation in cannabinoid synthesis and pathogen resistance genes.</title>
        <authorList>
            <person name="Mckernan K.J."/>
            <person name="Helbert Y."/>
            <person name="Kane L.T."/>
            <person name="Ebling H."/>
            <person name="Zhang L."/>
            <person name="Liu B."/>
            <person name="Eaton Z."/>
            <person name="Mclaughlin S."/>
            <person name="Kingan S."/>
            <person name="Baybayan P."/>
            <person name="Concepcion G."/>
            <person name="Jordan M."/>
            <person name="Riva A."/>
            <person name="Barbazuk W."/>
            <person name="Harkins T."/>
        </authorList>
    </citation>
    <scope>NUCLEOTIDE SEQUENCE [LARGE SCALE GENOMIC DNA]</scope>
    <source>
        <strain evidence="4">cv. Jamaican Lion 4</strain>
        <tissue evidence="3">Leaf</tissue>
    </source>
</reference>
<dbReference type="GO" id="GO:0005737">
    <property type="term" value="C:cytoplasm"/>
    <property type="evidence" value="ECO:0007669"/>
    <property type="project" value="TreeGrafter"/>
</dbReference>
<dbReference type="Pfam" id="PF02259">
    <property type="entry name" value="FAT"/>
    <property type="match status" value="1"/>
</dbReference>
<gene>
    <name evidence="3" type="ORF">F8388_015873</name>
</gene>
<dbReference type="InterPro" id="IPR050517">
    <property type="entry name" value="DDR_Repair_Kinase"/>
</dbReference>
<dbReference type="GO" id="GO:0016242">
    <property type="term" value="P:negative regulation of macroautophagy"/>
    <property type="evidence" value="ECO:0007669"/>
    <property type="project" value="TreeGrafter"/>
</dbReference>
<comment type="caution">
    <text evidence="3">The sequence shown here is derived from an EMBL/GenBank/DDBJ whole genome shotgun (WGS) entry which is preliminary data.</text>
</comment>
<keyword evidence="1" id="KW-0472">Membrane</keyword>
<evidence type="ECO:0000256" key="1">
    <source>
        <dbReference type="SAM" id="Phobius"/>
    </source>
</evidence>
<accession>A0A7J6FW52</accession>
<dbReference type="PANTHER" id="PTHR11139:SF9">
    <property type="entry name" value="SERINE_THREONINE-PROTEIN KINASE MTOR"/>
    <property type="match status" value="1"/>
</dbReference>
<evidence type="ECO:0000313" key="3">
    <source>
        <dbReference type="EMBL" id="KAF4374867.1"/>
    </source>
</evidence>
<proteinExistence type="predicted"/>
<keyword evidence="1" id="KW-0812">Transmembrane</keyword>
<dbReference type="GO" id="GO:0031929">
    <property type="term" value="P:TOR signaling"/>
    <property type="evidence" value="ECO:0007669"/>
    <property type="project" value="TreeGrafter"/>
</dbReference>
<evidence type="ECO:0000313" key="4">
    <source>
        <dbReference type="Proteomes" id="UP000525078"/>
    </source>
</evidence>
<dbReference type="Proteomes" id="UP000525078">
    <property type="component" value="Unassembled WGS sequence"/>
</dbReference>
<dbReference type="GO" id="GO:0005634">
    <property type="term" value="C:nucleus"/>
    <property type="evidence" value="ECO:0007669"/>
    <property type="project" value="TreeGrafter"/>
</dbReference>
<organism evidence="3 4">
    <name type="scientific">Cannabis sativa</name>
    <name type="common">Hemp</name>
    <name type="synonym">Marijuana</name>
    <dbReference type="NCBI Taxonomy" id="3483"/>
    <lineage>
        <taxon>Eukaryota</taxon>
        <taxon>Viridiplantae</taxon>
        <taxon>Streptophyta</taxon>
        <taxon>Embryophyta</taxon>
        <taxon>Tracheophyta</taxon>
        <taxon>Spermatophyta</taxon>
        <taxon>Magnoliopsida</taxon>
        <taxon>eudicotyledons</taxon>
        <taxon>Gunneridae</taxon>
        <taxon>Pentapetalae</taxon>
        <taxon>rosids</taxon>
        <taxon>fabids</taxon>
        <taxon>Rosales</taxon>
        <taxon>Cannabaceae</taxon>
        <taxon>Cannabis</taxon>
    </lineage>
</organism>
<feature type="domain" description="PIK-related kinase FAT" evidence="2">
    <location>
        <begin position="303"/>
        <end position="520"/>
    </location>
</feature>
<feature type="transmembrane region" description="Helical" evidence="1">
    <location>
        <begin position="225"/>
        <end position="246"/>
    </location>
</feature>
<dbReference type="GO" id="GO:0004674">
    <property type="term" value="F:protein serine/threonine kinase activity"/>
    <property type="evidence" value="ECO:0007669"/>
    <property type="project" value="TreeGrafter"/>
</dbReference>
<dbReference type="PANTHER" id="PTHR11139">
    <property type="entry name" value="ATAXIA TELANGIECTASIA MUTATED ATM -RELATED"/>
    <property type="match status" value="1"/>
</dbReference>
<dbReference type="GO" id="GO:0031932">
    <property type="term" value="C:TORC2 complex"/>
    <property type="evidence" value="ECO:0007669"/>
    <property type="project" value="TreeGrafter"/>
</dbReference>
<sequence>MHNENYFKKQVNNTLSEVTGDGAGGATSGGVGTEALGAGGAKALGAGGAEALTVGGVGALTVGLHLLATNSFQSLGLFLVRNAFQSFHLRPAVFKWKISSCIQANLANQFICSVPNALAPLVVLDFEKYSFTHILYMLQTGQVPVLVQLDQIQIHHQWIVPKGQNHHHSHRVYSIHNPSPSSREEMISTRTATSIGGGLISKMQVKIVDYSKLDAPSSNMIKRYCFLYVTLEMWCPSYLIFLYIIAKRKGPSFLISVFFLVNKILKVKLCIVIRLRLVSYVGRMRCLAALASPAEPATRLEMAPMAANAAWNMGEWDQMAEYVSRLDDGDETKLRGLANTAASGDGSSNGTFFRAVLLFRRGKCVFQFSCGLALSLDLQSIWKWTTLLTCYVSESYERAYTNMVRVQQLSELEEVIDYCTLPLGNSVAEGRRALICNMWTERIQGAKRNVEVWQVLLAVRALVLPPTEDTNNWLKFASLCRQSGRISQARSTLDKPWYSIEQGSVHFTVISTKRNWKKIQNRHRPMYNSSTGLFSVDTDFAKEVEPLLLANKVLAFS</sequence>
<name>A0A7J6FW52_CANSA</name>
<dbReference type="EMBL" id="JAATIP010000093">
    <property type="protein sequence ID" value="KAF4374867.1"/>
    <property type="molecule type" value="Genomic_DNA"/>
</dbReference>
<evidence type="ECO:0000259" key="2">
    <source>
        <dbReference type="Pfam" id="PF02259"/>
    </source>
</evidence>
<protein>
    <recommendedName>
        <fullName evidence="2">PIK-related kinase FAT domain-containing protein</fullName>
    </recommendedName>
</protein>
<dbReference type="AlphaFoldDB" id="A0A7J6FW52"/>
<dbReference type="InterPro" id="IPR003151">
    <property type="entry name" value="PIK-rel_kinase_FAT"/>
</dbReference>